<comment type="subcellular location">
    <subcellularLocation>
        <location evidence="1">Membrane</location>
        <topology evidence="1">Multi-pass membrane protein</topology>
    </subcellularLocation>
</comment>
<dbReference type="RefSeq" id="WP_169463539.1">
    <property type="nucleotide sequence ID" value="NZ_JABBGG010000001.1"/>
</dbReference>
<evidence type="ECO:0000256" key="3">
    <source>
        <dbReference type="ARBA" id="ARBA00022692"/>
    </source>
</evidence>
<protein>
    <submittedName>
        <fullName evidence="9">Cytochrome c biogenesis protein CcdA</fullName>
    </submittedName>
</protein>
<dbReference type="PANTHER" id="PTHR31272">
    <property type="entry name" value="CYTOCHROME C-TYPE BIOGENESIS PROTEIN HI_1454-RELATED"/>
    <property type="match status" value="1"/>
</dbReference>
<dbReference type="Proteomes" id="UP000583752">
    <property type="component" value="Unassembled WGS sequence"/>
</dbReference>
<organism evidence="9 10">
    <name type="scientific">Massilia polaris</name>
    <dbReference type="NCBI Taxonomy" id="2728846"/>
    <lineage>
        <taxon>Bacteria</taxon>
        <taxon>Pseudomonadati</taxon>
        <taxon>Pseudomonadota</taxon>
        <taxon>Betaproteobacteria</taxon>
        <taxon>Burkholderiales</taxon>
        <taxon>Oxalobacteraceae</taxon>
        <taxon>Telluria group</taxon>
        <taxon>Massilia</taxon>
    </lineage>
</organism>
<keyword evidence="5 7" id="KW-1133">Transmembrane helix</keyword>
<dbReference type="GO" id="GO:0017004">
    <property type="term" value="P:cytochrome complex assembly"/>
    <property type="evidence" value="ECO:0007669"/>
    <property type="project" value="UniProtKB-KW"/>
</dbReference>
<evidence type="ECO:0000256" key="2">
    <source>
        <dbReference type="ARBA" id="ARBA00006143"/>
    </source>
</evidence>
<sequence>MHSLIEVPLALLAGVLTIASPCVLPILPIVLGTSVARSGRTRPLFIAGGFVLTFAALGMLLSVVSNSAILAQETLRNTGIAVLAVAGLTRLWPAPYDWLVARVGGPLQRIGALGNGAGAGNGGGFVLGMSLGAAWTPCAGPVLASILALVARSQDPGWAAVLLGCYAAGAGIPMLAIAYGGQFATTRIRALARHAERLQQGFGVLVLLTAAAMFFQYDVLAYAWLADRFPNLKGL</sequence>
<proteinExistence type="inferred from homology"/>
<feature type="transmembrane region" description="Helical" evidence="7">
    <location>
        <begin position="44"/>
        <end position="69"/>
    </location>
</feature>
<evidence type="ECO:0000256" key="5">
    <source>
        <dbReference type="ARBA" id="ARBA00022989"/>
    </source>
</evidence>
<gene>
    <name evidence="9" type="ORF">HHL21_01865</name>
</gene>
<feature type="domain" description="Cytochrome C biogenesis protein transmembrane" evidence="8">
    <location>
        <begin position="7"/>
        <end position="214"/>
    </location>
</feature>
<evidence type="ECO:0000313" key="9">
    <source>
        <dbReference type="EMBL" id="NML59848.1"/>
    </source>
</evidence>
<feature type="transmembrane region" description="Helical" evidence="7">
    <location>
        <begin position="157"/>
        <end position="181"/>
    </location>
</feature>
<evidence type="ECO:0000256" key="6">
    <source>
        <dbReference type="ARBA" id="ARBA00023136"/>
    </source>
</evidence>
<dbReference type="AlphaFoldDB" id="A0A848HMU8"/>
<dbReference type="Pfam" id="PF02683">
    <property type="entry name" value="DsbD_TM"/>
    <property type="match status" value="1"/>
</dbReference>
<evidence type="ECO:0000256" key="4">
    <source>
        <dbReference type="ARBA" id="ARBA00022748"/>
    </source>
</evidence>
<evidence type="ECO:0000259" key="8">
    <source>
        <dbReference type="Pfam" id="PF02683"/>
    </source>
</evidence>
<keyword evidence="3 7" id="KW-0812">Transmembrane</keyword>
<dbReference type="PANTHER" id="PTHR31272:SF9">
    <property type="entry name" value="BLL1027 PROTEIN"/>
    <property type="match status" value="1"/>
</dbReference>
<comment type="similarity">
    <text evidence="2">Belongs to the DsbD family.</text>
</comment>
<keyword evidence="6 7" id="KW-0472">Membrane</keyword>
<dbReference type="InterPro" id="IPR051790">
    <property type="entry name" value="Cytochrome_c-biogenesis_DsbD"/>
</dbReference>
<accession>A0A848HMU8</accession>
<evidence type="ECO:0000256" key="7">
    <source>
        <dbReference type="SAM" id="Phobius"/>
    </source>
</evidence>
<dbReference type="EMBL" id="JABBGG010000001">
    <property type="protein sequence ID" value="NML59848.1"/>
    <property type="molecule type" value="Genomic_DNA"/>
</dbReference>
<evidence type="ECO:0000256" key="1">
    <source>
        <dbReference type="ARBA" id="ARBA00004141"/>
    </source>
</evidence>
<keyword evidence="4" id="KW-0201">Cytochrome c-type biogenesis</keyword>
<name>A0A848HMU8_9BURK</name>
<evidence type="ECO:0000313" key="10">
    <source>
        <dbReference type="Proteomes" id="UP000583752"/>
    </source>
</evidence>
<dbReference type="GO" id="GO:0016020">
    <property type="term" value="C:membrane"/>
    <property type="evidence" value="ECO:0007669"/>
    <property type="project" value="UniProtKB-SubCell"/>
</dbReference>
<feature type="transmembrane region" description="Helical" evidence="7">
    <location>
        <begin position="12"/>
        <end position="32"/>
    </location>
</feature>
<dbReference type="InterPro" id="IPR003834">
    <property type="entry name" value="Cyt_c_assmbl_TM_dom"/>
</dbReference>
<feature type="transmembrane region" description="Helical" evidence="7">
    <location>
        <begin position="202"/>
        <end position="225"/>
    </location>
</feature>
<reference evidence="9 10" key="1">
    <citation type="submission" date="2020-04" db="EMBL/GenBank/DDBJ databases">
        <title>Massilia sp. RP-1-19 isolated from soil.</title>
        <authorList>
            <person name="Dahal R.H."/>
        </authorList>
    </citation>
    <scope>NUCLEOTIDE SEQUENCE [LARGE SCALE GENOMIC DNA]</scope>
    <source>
        <strain evidence="9 10">RP-1-19</strain>
    </source>
</reference>
<comment type="caution">
    <text evidence="9">The sequence shown here is derived from an EMBL/GenBank/DDBJ whole genome shotgun (WGS) entry which is preliminary data.</text>
</comment>
<keyword evidence="10" id="KW-1185">Reference proteome</keyword>
<feature type="transmembrane region" description="Helical" evidence="7">
    <location>
        <begin position="125"/>
        <end position="151"/>
    </location>
</feature>